<dbReference type="EMBL" id="AUPL01006730">
    <property type="protein sequence ID" value="ESL05614.1"/>
    <property type="molecule type" value="Genomic_DNA"/>
</dbReference>
<comment type="caution">
    <text evidence="2">The sequence shown here is derived from an EMBL/GenBank/DDBJ whole genome shotgun (WGS) entry which is preliminary data.</text>
</comment>
<protein>
    <submittedName>
        <fullName evidence="2">Uncharacterized protein</fullName>
    </submittedName>
</protein>
<evidence type="ECO:0000256" key="1">
    <source>
        <dbReference type="SAM" id="MobiDB-lite"/>
    </source>
</evidence>
<proteinExistence type="predicted"/>
<accession>A0A061ISZ5</accession>
<organism evidence="2 3">
    <name type="scientific">Trypanosoma rangeli SC58</name>
    <dbReference type="NCBI Taxonomy" id="429131"/>
    <lineage>
        <taxon>Eukaryota</taxon>
        <taxon>Discoba</taxon>
        <taxon>Euglenozoa</taxon>
        <taxon>Kinetoplastea</taxon>
        <taxon>Metakinetoplastina</taxon>
        <taxon>Trypanosomatida</taxon>
        <taxon>Trypanosomatidae</taxon>
        <taxon>Trypanosoma</taxon>
        <taxon>Herpetosoma</taxon>
    </lineage>
</organism>
<reference evidence="2 3" key="1">
    <citation type="submission" date="2013-07" db="EMBL/GenBank/DDBJ databases">
        <authorList>
            <person name="Stoco P.H."/>
            <person name="Wagner G."/>
            <person name="Gerber A."/>
            <person name="Zaha A."/>
            <person name="Thompson C."/>
            <person name="Bartholomeu D.C."/>
            <person name="Luckemeyer D.D."/>
            <person name="Bahia D."/>
            <person name="Loreto E."/>
            <person name="Prestes E.B."/>
            <person name="Lima F.M."/>
            <person name="Rodrigues-Luiz G."/>
            <person name="Vallejo G.A."/>
            <person name="Filho J.F."/>
            <person name="Monteiro K.M."/>
            <person name="Tyler K.M."/>
            <person name="de Almeida L.G."/>
            <person name="Ortiz M.F."/>
            <person name="Siervo M.A."/>
            <person name="de Moraes M.H."/>
            <person name="Cunha O.L."/>
            <person name="Mendonca-Neto R."/>
            <person name="Silva R."/>
            <person name="Teixeira S.M."/>
            <person name="Murta S.M."/>
            <person name="Sincero T.C."/>
            <person name="Mendes T.A."/>
            <person name="Urmenyi T.P."/>
            <person name="Silva V.G."/>
            <person name="da Rocha W.D."/>
            <person name="Andersson B."/>
            <person name="Romanha A.J."/>
            <person name="Steindel M."/>
            <person name="de Vasconcelos A.T."/>
            <person name="Grisard E.C."/>
        </authorList>
    </citation>
    <scope>NUCLEOTIDE SEQUENCE [LARGE SCALE GENOMIC DNA]</scope>
    <source>
        <strain evidence="2 3">SC58</strain>
    </source>
</reference>
<sequence length="163" mass="16975">MAKVGLSGKKGNEGALMLFTPLNVTRTPPAPRRSLLERIREESGDSTASEKSHSAPVLPRHADTLATSFPLSPGGVPNDFVGEPSGENVSLRSSANAATGAGSFGFFGGCGMKMLEEYGHALNDSFSAGASGGTLDTRKNTSSSAVLTRTNALYNLRDRNEAD</sequence>
<evidence type="ECO:0000313" key="3">
    <source>
        <dbReference type="Proteomes" id="UP000031737"/>
    </source>
</evidence>
<dbReference type="OrthoDB" id="251598at2759"/>
<feature type="compositionally biased region" description="Basic and acidic residues" evidence="1">
    <location>
        <begin position="40"/>
        <end position="53"/>
    </location>
</feature>
<dbReference type="Proteomes" id="UP000031737">
    <property type="component" value="Unassembled WGS sequence"/>
</dbReference>
<feature type="region of interest" description="Disordered" evidence="1">
    <location>
        <begin position="65"/>
        <end position="87"/>
    </location>
</feature>
<evidence type="ECO:0000313" key="2">
    <source>
        <dbReference type="EMBL" id="ESL05614.1"/>
    </source>
</evidence>
<dbReference type="AlphaFoldDB" id="A0A061ISZ5"/>
<name>A0A061ISZ5_TRYRA</name>
<dbReference type="VEuPathDB" id="TriTrypDB:TRSC58_06730"/>
<keyword evidence="3" id="KW-1185">Reference proteome</keyword>
<gene>
    <name evidence="2" type="ORF">TRSC58_06730</name>
</gene>
<feature type="region of interest" description="Disordered" evidence="1">
    <location>
        <begin position="40"/>
        <end position="59"/>
    </location>
</feature>